<organism evidence="3 4">
    <name type="scientific">Limnohabitans curvus</name>
    <dbReference type="NCBI Taxonomy" id="323423"/>
    <lineage>
        <taxon>Bacteria</taxon>
        <taxon>Pseudomonadati</taxon>
        <taxon>Pseudomonadota</taxon>
        <taxon>Betaproteobacteria</taxon>
        <taxon>Burkholderiales</taxon>
        <taxon>Comamonadaceae</taxon>
        <taxon>Limnohabitans</taxon>
    </lineage>
</organism>
<dbReference type="InterPro" id="IPR051200">
    <property type="entry name" value="Host-pathogen_enzymatic-act"/>
</dbReference>
<dbReference type="PANTHER" id="PTHR47197">
    <property type="entry name" value="PROTEIN NIRF"/>
    <property type="match status" value="1"/>
</dbReference>
<dbReference type="Gene3D" id="2.130.10.10">
    <property type="entry name" value="YVTN repeat-like/Quinoprotein amine dehydrogenase"/>
    <property type="match status" value="2"/>
</dbReference>
<protein>
    <recommendedName>
        <fullName evidence="5">YncE family protein</fullName>
    </recommendedName>
</protein>
<dbReference type="SUPFAM" id="SSF50974">
    <property type="entry name" value="Nitrous oxide reductase, N-terminal domain"/>
    <property type="match status" value="1"/>
</dbReference>
<dbReference type="EMBL" id="NESP01000001">
    <property type="protein sequence ID" value="PUE60289.1"/>
    <property type="molecule type" value="Genomic_DNA"/>
</dbReference>
<evidence type="ECO:0000256" key="1">
    <source>
        <dbReference type="ARBA" id="ARBA00001935"/>
    </source>
</evidence>
<accession>A0A315ESS8</accession>
<comment type="caution">
    <text evidence="3">The sequence shown here is derived from an EMBL/GenBank/DDBJ whole genome shotgun (WGS) entry which is preliminary data.</text>
</comment>
<evidence type="ECO:0008006" key="5">
    <source>
        <dbReference type="Google" id="ProtNLM"/>
    </source>
</evidence>
<feature type="chain" id="PRO_5016428754" description="YncE family protein" evidence="2">
    <location>
        <begin position="31"/>
        <end position="472"/>
    </location>
</feature>
<comment type="cofactor">
    <cofactor evidence="1">
        <name>Cu cation</name>
        <dbReference type="ChEBI" id="CHEBI:23378"/>
    </cofactor>
</comment>
<dbReference type="InterPro" id="IPR011045">
    <property type="entry name" value="N2O_reductase_N"/>
</dbReference>
<dbReference type="PROSITE" id="PS51318">
    <property type="entry name" value="TAT"/>
    <property type="match status" value="1"/>
</dbReference>
<sequence length="472" mass="50063">MTDPLNDSRRDFLKAAAVIPAVAAAPWALAQGASSAPASTMNASASADIAPADRVFITNEDSNTISVINPASNTVDTTINLTSFDEDVRPPFRFVTGGVMPTHAAMIHKPLYHGCIDAHGAVPNPDGTLLATSGRGSSNIYLIDAVNRRVVGNVANPQAGATTNPERLSSGILLGREPHEPTFTRNGKELWVTLRGEDRIAIIDVAQATQQLTSPTGIPAQAVRAYIPTLNGPAQVWFSKDGTLAFVISQKTAQLDILQVNADAKGHSRPKRLRLVDLSSQDKPAFTPFQKLSPDGSQMWLSHKLADAVSIVSVKDPGTVLSTIALGELARPNHLEFVDNARGQVTYMSLARVDDGGPNGAASSRLAIIDRSVPVAQQKVVGMVYTGGREAHGLWTNPANNLLYVAHEQDELPGTPNAGQVVCSAFDVSSPLEPKLITQIPLGALKLPSGELRNKKSINLVYVRPGTKGQTA</sequence>
<proteinExistence type="predicted"/>
<dbReference type="NCBIfam" id="TIGR01409">
    <property type="entry name" value="TAT_signal_seq"/>
    <property type="match status" value="1"/>
</dbReference>
<dbReference type="AlphaFoldDB" id="A0A315ESS8"/>
<evidence type="ECO:0000313" key="4">
    <source>
        <dbReference type="Proteomes" id="UP000251341"/>
    </source>
</evidence>
<dbReference type="PANTHER" id="PTHR47197:SF3">
    <property type="entry name" value="DIHYDRO-HEME D1 DEHYDROGENASE"/>
    <property type="match status" value="1"/>
</dbReference>
<dbReference type="Pfam" id="PF10282">
    <property type="entry name" value="Lactonase"/>
    <property type="match status" value="1"/>
</dbReference>
<reference evidence="3 4" key="1">
    <citation type="submission" date="2017-04" db="EMBL/GenBank/DDBJ databases">
        <title>Unexpected and diverse lifestyles within the genus Limnohabitans.</title>
        <authorList>
            <person name="Kasalicky V."/>
            <person name="Mehrshad M."/>
            <person name="Andrei S.-A."/>
            <person name="Salcher M."/>
            <person name="Kratochvilova H."/>
            <person name="Simek K."/>
            <person name="Ghai R."/>
        </authorList>
    </citation>
    <scope>NUCLEOTIDE SEQUENCE [LARGE SCALE GENOMIC DNA]</scope>
    <source>
        <strain evidence="3 4">MWH-C5</strain>
    </source>
</reference>
<feature type="signal peptide" evidence="2">
    <location>
        <begin position="1"/>
        <end position="30"/>
    </location>
</feature>
<dbReference type="InterPro" id="IPR015943">
    <property type="entry name" value="WD40/YVTN_repeat-like_dom_sf"/>
</dbReference>
<name>A0A315ESS8_9BURK</name>
<dbReference type="InterPro" id="IPR019405">
    <property type="entry name" value="Lactonase_7-beta_prop"/>
</dbReference>
<dbReference type="RefSeq" id="WP_108402570.1">
    <property type="nucleotide sequence ID" value="NZ_NESP01000001.1"/>
</dbReference>
<evidence type="ECO:0000313" key="3">
    <source>
        <dbReference type="EMBL" id="PUE60289.1"/>
    </source>
</evidence>
<keyword evidence="4" id="KW-1185">Reference proteome</keyword>
<evidence type="ECO:0000256" key="2">
    <source>
        <dbReference type="SAM" id="SignalP"/>
    </source>
</evidence>
<dbReference type="Proteomes" id="UP000251341">
    <property type="component" value="Unassembled WGS sequence"/>
</dbReference>
<dbReference type="InterPro" id="IPR019546">
    <property type="entry name" value="TAT_signal_bac_arc"/>
</dbReference>
<keyword evidence="2" id="KW-0732">Signal</keyword>
<dbReference type="InterPro" id="IPR006311">
    <property type="entry name" value="TAT_signal"/>
</dbReference>
<gene>
    <name evidence="3" type="ORF">B9Z44_12340</name>
</gene>